<evidence type="ECO:0000313" key="4">
    <source>
        <dbReference type="Proteomes" id="UP000774617"/>
    </source>
</evidence>
<keyword evidence="4" id="KW-1185">Reference proteome</keyword>
<evidence type="ECO:0000313" key="3">
    <source>
        <dbReference type="EMBL" id="KAH7039013.1"/>
    </source>
</evidence>
<dbReference type="EMBL" id="JAGTJR010000030">
    <property type="protein sequence ID" value="KAH7039013.1"/>
    <property type="molecule type" value="Genomic_DNA"/>
</dbReference>
<proteinExistence type="predicted"/>
<feature type="domain" description="6-phosphogluconate dehydrogenase NADP-binding" evidence="1">
    <location>
        <begin position="6"/>
        <end position="163"/>
    </location>
</feature>
<sequence length="443" mass="46645">MSEKPTIGFVGLGAMGFGMATNLVKQGYHVKGFDVFPKSVERFQQAGGAAATSLADSATDAPFHVLMVASADQAQQALFGEGDSIVKALPQGATLLLCSTVPSAYAQSVEKQLADIGRSDIFFVDAPVSGGAKRAADGTLTIMVGASDAATEKARWLLAEMSDPKGLYIVPGGVGQGSNMKMVHQVLAAIQILLASEAHGFAARLGLDAKEVYDAVCKSPEWFWMYENRVPRLLAEDYTPPVSALTIILKDAGIITSTARRVNFPTPLSSAAEQVYLVGLNNGLGPIDDAAMVKTYFPDPVSTVKAQTNGASASNDDKLALVFKLLRGVLLLAAAEAIGFAQYLKLDLHQFYDLASGAAGGSIAFRERGAEMIEFLTGKKVAGAKDLAPLNIKQIRDDLAEAIDVGRKLFSPAPLAGAALNLLTSAERTAGNQKEKAYYGLLP</sequence>
<evidence type="ECO:0000259" key="2">
    <source>
        <dbReference type="Pfam" id="PF14833"/>
    </source>
</evidence>
<dbReference type="Pfam" id="PF14833">
    <property type="entry name" value="NAD_binding_11"/>
    <property type="match status" value="1"/>
</dbReference>
<dbReference type="InterPro" id="IPR002204">
    <property type="entry name" value="3-OH-isobutyrate_DH-rel_CS"/>
</dbReference>
<dbReference type="SUPFAM" id="SSF48179">
    <property type="entry name" value="6-phosphogluconate dehydrogenase C-terminal domain-like"/>
    <property type="match status" value="2"/>
</dbReference>
<dbReference type="Pfam" id="PF03446">
    <property type="entry name" value="NAD_binding_2"/>
    <property type="match status" value="1"/>
</dbReference>
<dbReference type="InterPro" id="IPR029154">
    <property type="entry name" value="HIBADH-like_NADP-bd"/>
</dbReference>
<dbReference type="PROSITE" id="PS00895">
    <property type="entry name" value="3_HYDROXYISOBUT_DH"/>
    <property type="match status" value="1"/>
</dbReference>
<dbReference type="PANTHER" id="PTHR43060">
    <property type="entry name" value="3-HYDROXYISOBUTYRATE DEHYDROGENASE-LIKE 1, MITOCHONDRIAL-RELATED"/>
    <property type="match status" value="1"/>
</dbReference>
<name>A0ABQ8G063_9PEZI</name>
<dbReference type="InterPro" id="IPR008927">
    <property type="entry name" value="6-PGluconate_DH-like_C_sf"/>
</dbReference>
<dbReference type="PANTHER" id="PTHR43060:SF17">
    <property type="entry name" value="L-THREONATE DEHYDROGENASE"/>
    <property type="match status" value="1"/>
</dbReference>
<dbReference type="InterPro" id="IPR036291">
    <property type="entry name" value="NAD(P)-bd_dom_sf"/>
</dbReference>
<dbReference type="Gene3D" id="3.40.50.720">
    <property type="entry name" value="NAD(P)-binding Rossmann-like Domain"/>
    <property type="match status" value="1"/>
</dbReference>
<evidence type="ECO:0000259" key="1">
    <source>
        <dbReference type="Pfam" id="PF03446"/>
    </source>
</evidence>
<gene>
    <name evidence="3" type="ORF">B0J12DRAFT_580622</name>
</gene>
<reference evidence="3 4" key="1">
    <citation type="journal article" date="2021" name="Nat. Commun.">
        <title>Genetic determinants of endophytism in the Arabidopsis root mycobiome.</title>
        <authorList>
            <person name="Mesny F."/>
            <person name="Miyauchi S."/>
            <person name="Thiergart T."/>
            <person name="Pickel B."/>
            <person name="Atanasova L."/>
            <person name="Karlsson M."/>
            <person name="Huettel B."/>
            <person name="Barry K.W."/>
            <person name="Haridas S."/>
            <person name="Chen C."/>
            <person name="Bauer D."/>
            <person name="Andreopoulos W."/>
            <person name="Pangilinan J."/>
            <person name="LaButti K."/>
            <person name="Riley R."/>
            <person name="Lipzen A."/>
            <person name="Clum A."/>
            <person name="Drula E."/>
            <person name="Henrissat B."/>
            <person name="Kohler A."/>
            <person name="Grigoriev I.V."/>
            <person name="Martin F.M."/>
            <person name="Hacquard S."/>
        </authorList>
    </citation>
    <scope>NUCLEOTIDE SEQUENCE [LARGE SCALE GENOMIC DNA]</scope>
    <source>
        <strain evidence="3 4">MPI-SDFR-AT-0080</strain>
    </source>
</reference>
<dbReference type="InterPro" id="IPR006115">
    <property type="entry name" value="6PGDH_NADP-bd"/>
</dbReference>
<organism evidence="3 4">
    <name type="scientific">Macrophomina phaseolina</name>
    <dbReference type="NCBI Taxonomy" id="35725"/>
    <lineage>
        <taxon>Eukaryota</taxon>
        <taxon>Fungi</taxon>
        <taxon>Dikarya</taxon>
        <taxon>Ascomycota</taxon>
        <taxon>Pezizomycotina</taxon>
        <taxon>Dothideomycetes</taxon>
        <taxon>Dothideomycetes incertae sedis</taxon>
        <taxon>Botryosphaeriales</taxon>
        <taxon>Botryosphaeriaceae</taxon>
        <taxon>Macrophomina</taxon>
    </lineage>
</organism>
<dbReference type="SUPFAM" id="SSF51735">
    <property type="entry name" value="NAD(P)-binding Rossmann-fold domains"/>
    <property type="match status" value="1"/>
</dbReference>
<comment type="caution">
    <text evidence="3">The sequence shown here is derived from an EMBL/GenBank/DDBJ whole genome shotgun (WGS) entry which is preliminary data.</text>
</comment>
<protein>
    <submittedName>
        <fullName evidence="3">Oxidoreductase-like protein</fullName>
    </submittedName>
</protein>
<accession>A0ABQ8G063</accession>
<dbReference type="Gene3D" id="1.10.1040.10">
    <property type="entry name" value="N-(1-d-carboxylethyl)-l-norvaline Dehydrogenase, domain 2"/>
    <property type="match status" value="2"/>
</dbReference>
<feature type="domain" description="3-hydroxyisobutyrate dehydrogenase-like NAD-binding" evidence="2">
    <location>
        <begin position="175"/>
        <end position="296"/>
    </location>
</feature>
<dbReference type="Proteomes" id="UP000774617">
    <property type="component" value="Unassembled WGS sequence"/>
</dbReference>
<dbReference type="InterPro" id="IPR013328">
    <property type="entry name" value="6PGD_dom2"/>
</dbReference>